<dbReference type="EMBL" id="BMAO01018127">
    <property type="protein sequence ID" value="GFR21255.1"/>
    <property type="molecule type" value="Genomic_DNA"/>
</dbReference>
<protein>
    <submittedName>
        <fullName evidence="1">Uncharacterized protein</fullName>
    </submittedName>
</protein>
<reference evidence="1" key="1">
    <citation type="submission" date="2020-07" db="EMBL/GenBank/DDBJ databases">
        <title>Multicomponent nature underlies the extraordinary mechanical properties of spider dragline silk.</title>
        <authorList>
            <person name="Kono N."/>
            <person name="Nakamura H."/>
            <person name="Mori M."/>
            <person name="Yoshida Y."/>
            <person name="Ohtoshi R."/>
            <person name="Malay A.D."/>
            <person name="Moran D.A.P."/>
            <person name="Tomita M."/>
            <person name="Numata K."/>
            <person name="Arakawa K."/>
        </authorList>
    </citation>
    <scope>NUCLEOTIDE SEQUENCE</scope>
</reference>
<gene>
    <name evidence="1" type="ORF">TNCT_84111</name>
</gene>
<name>A0A8X6J5P2_TRICU</name>
<keyword evidence="2" id="KW-1185">Reference proteome</keyword>
<comment type="caution">
    <text evidence="1">The sequence shown here is derived from an EMBL/GenBank/DDBJ whole genome shotgun (WGS) entry which is preliminary data.</text>
</comment>
<dbReference type="Proteomes" id="UP000887116">
    <property type="component" value="Unassembled WGS sequence"/>
</dbReference>
<proteinExistence type="predicted"/>
<dbReference type="AlphaFoldDB" id="A0A8X6J5P2"/>
<evidence type="ECO:0000313" key="1">
    <source>
        <dbReference type="EMBL" id="GFR21255.1"/>
    </source>
</evidence>
<evidence type="ECO:0000313" key="2">
    <source>
        <dbReference type="Proteomes" id="UP000887116"/>
    </source>
</evidence>
<organism evidence="1 2">
    <name type="scientific">Trichonephila clavata</name>
    <name type="common">Joro spider</name>
    <name type="synonym">Nephila clavata</name>
    <dbReference type="NCBI Taxonomy" id="2740835"/>
    <lineage>
        <taxon>Eukaryota</taxon>
        <taxon>Metazoa</taxon>
        <taxon>Ecdysozoa</taxon>
        <taxon>Arthropoda</taxon>
        <taxon>Chelicerata</taxon>
        <taxon>Arachnida</taxon>
        <taxon>Araneae</taxon>
        <taxon>Araneomorphae</taxon>
        <taxon>Entelegynae</taxon>
        <taxon>Araneoidea</taxon>
        <taxon>Nephilidae</taxon>
        <taxon>Trichonephila</taxon>
    </lineage>
</organism>
<sequence>MDNQSEQEIYTTAYMEFHKSWETNMNSHVHNLNVSKSSEEVAIIIRGTEEMETKLREFPFNLPEEQATNLHQLGDVLYEAKFKYMYIRKQEIAEQKKLLQAQIDSWGLPTRPLEAPFQVILSKKKR</sequence>
<accession>A0A8X6J5P2</accession>